<keyword evidence="2" id="KW-1185">Reference proteome</keyword>
<name>W4JMS4_HETIT</name>
<reference evidence="1 2" key="1">
    <citation type="journal article" date="2012" name="New Phytol.">
        <title>Insight into trade-off between wood decay and parasitism from the genome of a fungal forest pathogen.</title>
        <authorList>
            <person name="Olson A."/>
            <person name="Aerts A."/>
            <person name="Asiegbu F."/>
            <person name="Belbahri L."/>
            <person name="Bouzid O."/>
            <person name="Broberg A."/>
            <person name="Canback B."/>
            <person name="Coutinho P.M."/>
            <person name="Cullen D."/>
            <person name="Dalman K."/>
            <person name="Deflorio G."/>
            <person name="van Diepen L.T."/>
            <person name="Dunand C."/>
            <person name="Duplessis S."/>
            <person name="Durling M."/>
            <person name="Gonthier P."/>
            <person name="Grimwood J."/>
            <person name="Fossdal C.G."/>
            <person name="Hansson D."/>
            <person name="Henrissat B."/>
            <person name="Hietala A."/>
            <person name="Himmelstrand K."/>
            <person name="Hoffmeister D."/>
            <person name="Hogberg N."/>
            <person name="James T.Y."/>
            <person name="Karlsson M."/>
            <person name="Kohler A."/>
            <person name="Kues U."/>
            <person name="Lee Y.H."/>
            <person name="Lin Y.C."/>
            <person name="Lind M."/>
            <person name="Lindquist E."/>
            <person name="Lombard V."/>
            <person name="Lucas S."/>
            <person name="Lunden K."/>
            <person name="Morin E."/>
            <person name="Murat C."/>
            <person name="Park J."/>
            <person name="Raffaello T."/>
            <person name="Rouze P."/>
            <person name="Salamov A."/>
            <person name="Schmutz J."/>
            <person name="Solheim H."/>
            <person name="Stahlberg J."/>
            <person name="Velez H."/>
            <person name="de Vries R.P."/>
            <person name="Wiebenga A."/>
            <person name="Woodward S."/>
            <person name="Yakovlev I."/>
            <person name="Garbelotto M."/>
            <person name="Martin F."/>
            <person name="Grigoriev I.V."/>
            <person name="Stenlid J."/>
        </authorList>
    </citation>
    <scope>NUCLEOTIDE SEQUENCE [LARGE SCALE GENOMIC DNA]</scope>
    <source>
        <strain evidence="1 2">TC 32-1</strain>
    </source>
</reference>
<dbReference type="GeneID" id="20673067"/>
<organism evidence="1 2">
    <name type="scientific">Heterobasidion irregulare (strain TC 32-1)</name>
    <dbReference type="NCBI Taxonomy" id="747525"/>
    <lineage>
        <taxon>Eukaryota</taxon>
        <taxon>Fungi</taxon>
        <taxon>Dikarya</taxon>
        <taxon>Basidiomycota</taxon>
        <taxon>Agaricomycotina</taxon>
        <taxon>Agaricomycetes</taxon>
        <taxon>Russulales</taxon>
        <taxon>Bondarzewiaceae</taxon>
        <taxon>Heterobasidion</taxon>
        <taxon>Heterobasidion annosum species complex</taxon>
    </lineage>
</organism>
<dbReference type="AlphaFoldDB" id="W4JMS4"/>
<accession>W4JMS4</accession>
<dbReference type="OrthoDB" id="2900663at2759"/>
<evidence type="ECO:0008006" key="3">
    <source>
        <dbReference type="Google" id="ProtNLM"/>
    </source>
</evidence>
<dbReference type="Proteomes" id="UP000030671">
    <property type="component" value="Unassembled WGS sequence"/>
</dbReference>
<dbReference type="RefSeq" id="XP_009553324.1">
    <property type="nucleotide sequence ID" value="XM_009555029.1"/>
</dbReference>
<dbReference type="KEGG" id="hir:HETIRDRAFT_412767"/>
<evidence type="ECO:0000313" key="2">
    <source>
        <dbReference type="Proteomes" id="UP000030671"/>
    </source>
</evidence>
<dbReference type="HOGENOM" id="CLU_070119_0_0_1"/>
<gene>
    <name evidence="1" type="ORF">HETIRDRAFT_412767</name>
</gene>
<sequence length="341" mass="38936">MPAPLYANTPWLPSELMLEIFEIALIEPRNASSLAFVSKRTTALLYKLLYRNVILSNPERVESFVGVLSAGRARPGSIREHVKRVIITFVDHPPYPMVTCSFIRYILHVCTGAHTFVVPGIISHSLLARSDPPQIRVVPASTTHLTLGHFKESDLLVREPLPPLQLARPLFNNLTHLRIADPWILFTPPSTVLAHLGPLPRLTHFYFAKMVGRGETDEEQFVKDVAEVLRARPALEYFIVGACLPLTGHIKKSELEVFEECVRVSTTWALVRELQKTEKRLLIVRGAFRGGWYREWSKGKHITNGAEPFDFWGETVKEGWLQRDREMLPEEVRPIGRWDWP</sequence>
<dbReference type="EMBL" id="KI925467">
    <property type="protein sequence ID" value="ETW74852.1"/>
    <property type="molecule type" value="Genomic_DNA"/>
</dbReference>
<proteinExistence type="predicted"/>
<evidence type="ECO:0000313" key="1">
    <source>
        <dbReference type="EMBL" id="ETW74852.1"/>
    </source>
</evidence>
<protein>
    <recommendedName>
        <fullName evidence="3">F-box domain-containing protein</fullName>
    </recommendedName>
</protein>
<dbReference type="InParanoid" id="W4JMS4"/>